<dbReference type="HOGENOM" id="CLU_715922_0_0_1"/>
<sequence>MPTAAPSAAPLDSAFRTAAGIADVHTASRNADAAIRARHIARRRRPASFWGRRARGGFPAEDDSFSCSRRVAHRFLAEGALPSTAPVPLPLPRARLPRSASRPRRTSHVARTPPRSPPAITPLPSPFDMAPYHAGALPSPRARPCIYHARRASPPVVDVDDRPMDGISTSARCASGVPPAPALAVPGRRRDRRAGDATRRDKFVSPPPGPQAGRTRVGHTETYAGAGPELLLFEDALLSHNIGAQTRRECGPFPAPTSTAGVVMAIRASLPPAFDLMTNASVGPHRAGFGPPARSVGAGRHGERSRSELGPAPLPVQDAAGRRARPRVSTRRRSPHRPRTARRRVKRAALRADPQRQAVDVMCTTRQTSLQRRGIIMPSSPRLRAF</sequence>
<proteinExistence type="predicted"/>
<feature type="region of interest" description="Disordered" evidence="1">
    <location>
        <begin position="169"/>
        <end position="217"/>
    </location>
</feature>
<gene>
    <name evidence="2" type="ORF">PHLGIDRAFT_118430</name>
</gene>
<evidence type="ECO:0000256" key="1">
    <source>
        <dbReference type="SAM" id="MobiDB-lite"/>
    </source>
</evidence>
<feature type="region of interest" description="Disordered" evidence="1">
    <location>
        <begin position="285"/>
        <end position="355"/>
    </location>
</feature>
<evidence type="ECO:0000313" key="2">
    <source>
        <dbReference type="EMBL" id="KIP07094.1"/>
    </source>
</evidence>
<dbReference type="AlphaFoldDB" id="A0A0C3NPN0"/>
<feature type="compositionally biased region" description="Basic residues" evidence="1">
    <location>
        <begin position="322"/>
        <end position="349"/>
    </location>
</feature>
<organism evidence="2 3">
    <name type="scientific">Phlebiopsis gigantea (strain 11061_1 CR5-6)</name>
    <name type="common">White-rot fungus</name>
    <name type="synonym">Peniophora gigantea</name>
    <dbReference type="NCBI Taxonomy" id="745531"/>
    <lineage>
        <taxon>Eukaryota</taxon>
        <taxon>Fungi</taxon>
        <taxon>Dikarya</taxon>
        <taxon>Basidiomycota</taxon>
        <taxon>Agaricomycotina</taxon>
        <taxon>Agaricomycetes</taxon>
        <taxon>Polyporales</taxon>
        <taxon>Phanerochaetaceae</taxon>
        <taxon>Phlebiopsis</taxon>
    </lineage>
</organism>
<name>A0A0C3NPN0_PHLG1</name>
<dbReference type="Proteomes" id="UP000053257">
    <property type="component" value="Unassembled WGS sequence"/>
</dbReference>
<keyword evidence="3" id="KW-1185">Reference proteome</keyword>
<reference evidence="2 3" key="1">
    <citation type="journal article" date="2014" name="PLoS Genet.">
        <title>Analysis of the Phlebiopsis gigantea genome, transcriptome and secretome provides insight into its pioneer colonization strategies of wood.</title>
        <authorList>
            <person name="Hori C."/>
            <person name="Ishida T."/>
            <person name="Igarashi K."/>
            <person name="Samejima M."/>
            <person name="Suzuki H."/>
            <person name="Master E."/>
            <person name="Ferreira P."/>
            <person name="Ruiz-Duenas F.J."/>
            <person name="Held B."/>
            <person name="Canessa P."/>
            <person name="Larrondo L.F."/>
            <person name="Schmoll M."/>
            <person name="Druzhinina I.S."/>
            <person name="Kubicek C.P."/>
            <person name="Gaskell J.A."/>
            <person name="Kersten P."/>
            <person name="St John F."/>
            <person name="Glasner J."/>
            <person name="Sabat G."/>
            <person name="Splinter BonDurant S."/>
            <person name="Syed K."/>
            <person name="Yadav J."/>
            <person name="Mgbeahuruike A.C."/>
            <person name="Kovalchuk A."/>
            <person name="Asiegbu F.O."/>
            <person name="Lackner G."/>
            <person name="Hoffmeister D."/>
            <person name="Rencoret J."/>
            <person name="Gutierrez A."/>
            <person name="Sun H."/>
            <person name="Lindquist E."/>
            <person name="Barry K."/>
            <person name="Riley R."/>
            <person name="Grigoriev I.V."/>
            <person name="Henrissat B."/>
            <person name="Kues U."/>
            <person name="Berka R.M."/>
            <person name="Martinez A.T."/>
            <person name="Covert S.F."/>
            <person name="Blanchette R.A."/>
            <person name="Cullen D."/>
        </authorList>
    </citation>
    <scope>NUCLEOTIDE SEQUENCE [LARGE SCALE GENOMIC DNA]</scope>
    <source>
        <strain evidence="2 3">11061_1 CR5-6</strain>
    </source>
</reference>
<protein>
    <submittedName>
        <fullName evidence="2">Uncharacterized protein</fullName>
    </submittedName>
</protein>
<feature type="compositionally biased region" description="Low complexity" evidence="1">
    <location>
        <begin position="174"/>
        <end position="186"/>
    </location>
</feature>
<feature type="compositionally biased region" description="Basic and acidic residues" evidence="1">
    <location>
        <begin position="193"/>
        <end position="203"/>
    </location>
</feature>
<evidence type="ECO:0000313" key="3">
    <source>
        <dbReference type="Proteomes" id="UP000053257"/>
    </source>
</evidence>
<feature type="region of interest" description="Disordered" evidence="1">
    <location>
        <begin position="88"/>
        <end position="120"/>
    </location>
</feature>
<accession>A0A0C3NPN0</accession>
<dbReference type="EMBL" id="KN840504">
    <property type="protein sequence ID" value="KIP07094.1"/>
    <property type="molecule type" value="Genomic_DNA"/>
</dbReference>